<gene>
    <name evidence="1" type="primary">g678</name>
    <name evidence="1" type="ORF">NpPPO83_00000678</name>
</gene>
<dbReference type="Proteomes" id="UP001165186">
    <property type="component" value="Unassembled WGS sequence"/>
</dbReference>
<dbReference type="EMBL" id="BSXG01000004">
    <property type="protein sequence ID" value="GME22773.1"/>
    <property type="molecule type" value="Genomic_DNA"/>
</dbReference>
<reference evidence="1" key="1">
    <citation type="submission" date="2024-09" db="EMBL/GenBank/DDBJ databases">
        <title>Draft Genome Sequences of Neofusicoccum parvum.</title>
        <authorList>
            <person name="Ashida A."/>
            <person name="Camagna M."/>
            <person name="Tanaka A."/>
            <person name="Takemoto D."/>
        </authorList>
    </citation>
    <scope>NUCLEOTIDE SEQUENCE</scope>
    <source>
        <strain evidence="1">PPO83</strain>
    </source>
</reference>
<proteinExistence type="predicted"/>
<accession>A0ACB5RQH5</accession>
<name>A0ACB5RQH5_9PEZI</name>
<evidence type="ECO:0000313" key="1">
    <source>
        <dbReference type="EMBL" id="GME22773.1"/>
    </source>
</evidence>
<protein>
    <submittedName>
        <fullName evidence="1">Uncharacterized protein</fullName>
    </submittedName>
</protein>
<organism evidence="1 2">
    <name type="scientific">Neofusicoccum parvum</name>
    <dbReference type="NCBI Taxonomy" id="310453"/>
    <lineage>
        <taxon>Eukaryota</taxon>
        <taxon>Fungi</taxon>
        <taxon>Dikarya</taxon>
        <taxon>Ascomycota</taxon>
        <taxon>Pezizomycotina</taxon>
        <taxon>Dothideomycetes</taxon>
        <taxon>Dothideomycetes incertae sedis</taxon>
        <taxon>Botryosphaeriales</taxon>
        <taxon>Botryosphaeriaceae</taxon>
        <taxon>Neofusicoccum</taxon>
    </lineage>
</organism>
<sequence>MSSSLADGLDKLHVSAPAPVPDYNSLPVPEDDGSNNESGSERVEPITPTSDTHPASFSTAVLEPTPSKSQMAAATLTATYPQTSRDVDVSAPRGGLRKIGTFVKNRVRRVDSKRADDDVSPESTAFPDVALPLREKDLPAAAPAIRTRRLGSWSRSARNSPKSSLSNSPPSPRSPTITYEEQKRTNNKLEDRAPGSATSFDRPKPGISFDTFMTKGNKFGPASHRKRAASTESLPKATSHHHHDTTLPMAPNAGRASEGAGLKARRLSTCLPDEFFVDYCELDKEFKKSTKVPFVRPSKIGDGATAEVRVMCRKGESSDELYAVKQFRTREKDESEDDYIMKIKSEYSIAKSLHHPNIVETVRLCTHKGTWNHIMEYCNQGEFFTLVKKGMFFPNDQDFHYKPSDRLCFFKQLCRGVCYLHDHGIAHRDIKLENLLLSSEGHLKITDFGVSDVFSGEHPGLRAAGGECGVNMGEVRLCKPGICGSKPYIAPEVLHKNGPYDPRAIDVWSCAIALFYLSGQQPWLAADPVNDVKYSNYLKNWQDWLSRHPDGEFLPDGTPDAVPKTSPAFQHLDNPNIKRLMIKMLHPDPERRITMREVLATPTMRAIECCTPESYEDPAISISVDASSKKGCRAARQALVVKKHSHIPPKSRLPKALHHRFDMGHGWS</sequence>
<keyword evidence="2" id="KW-1185">Reference proteome</keyword>
<comment type="caution">
    <text evidence="1">The sequence shown here is derived from an EMBL/GenBank/DDBJ whole genome shotgun (WGS) entry which is preliminary data.</text>
</comment>
<evidence type="ECO:0000313" key="2">
    <source>
        <dbReference type="Proteomes" id="UP001165186"/>
    </source>
</evidence>